<dbReference type="GO" id="GO:0046872">
    <property type="term" value="F:metal ion binding"/>
    <property type="evidence" value="ECO:0007669"/>
    <property type="project" value="UniProtKB-KW"/>
</dbReference>
<gene>
    <name evidence="6" type="ORF">FB557_2632</name>
</gene>
<evidence type="ECO:0000313" key="7">
    <source>
        <dbReference type="Proteomes" id="UP000315628"/>
    </source>
</evidence>
<dbReference type="InterPro" id="IPR029060">
    <property type="entry name" value="PIN-like_dom_sf"/>
</dbReference>
<dbReference type="GO" id="GO:0004518">
    <property type="term" value="F:nuclease activity"/>
    <property type="evidence" value="ECO:0007669"/>
    <property type="project" value="UniProtKB-KW"/>
</dbReference>
<evidence type="ECO:0000256" key="2">
    <source>
        <dbReference type="ARBA" id="ARBA00022723"/>
    </source>
</evidence>
<accession>A0A560W6J8</accession>
<evidence type="ECO:0000256" key="3">
    <source>
        <dbReference type="ARBA" id="ARBA00022801"/>
    </source>
</evidence>
<name>A0A560W6J8_9MICO</name>
<keyword evidence="2" id="KW-0479">Metal-binding</keyword>
<dbReference type="OrthoDB" id="32974at2"/>
<comment type="caution">
    <text evidence="6">The sequence shown here is derived from an EMBL/GenBank/DDBJ whole genome shotgun (WGS) entry which is preliminary data.</text>
</comment>
<dbReference type="SUPFAM" id="SSF88723">
    <property type="entry name" value="PIN domain-like"/>
    <property type="match status" value="1"/>
</dbReference>
<evidence type="ECO:0000259" key="5">
    <source>
        <dbReference type="Pfam" id="PF01850"/>
    </source>
</evidence>
<dbReference type="EMBL" id="VIUW01000005">
    <property type="protein sequence ID" value="TWD13244.1"/>
    <property type="molecule type" value="Genomic_DNA"/>
</dbReference>
<dbReference type="AlphaFoldDB" id="A0A560W6J8"/>
<sequence>MIGFDTNVVVRHLVQDDPAQARAATIAFERLSPSNPGFLTTTVLVETYWVLTRAYRIAPGTVLGTLRDLADCAEIVIQDEPEVRAAWRLADDGADFADALISAACSSRGCAAVLSFDRAAQERLRFQQP</sequence>
<reference evidence="6 7" key="1">
    <citation type="submission" date="2019-06" db="EMBL/GenBank/DDBJ databases">
        <title>Sequencing the genomes of 1000 actinobacteria strains.</title>
        <authorList>
            <person name="Klenk H.-P."/>
        </authorList>
    </citation>
    <scope>NUCLEOTIDE SEQUENCE [LARGE SCALE GENOMIC DNA]</scope>
    <source>
        <strain evidence="6 7">DSM 18935</strain>
    </source>
</reference>
<dbReference type="InterPro" id="IPR002716">
    <property type="entry name" value="PIN_dom"/>
</dbReference>
<keyword evidence="1" id="KW-0540">Nuclease</keyword>
<dbReference type="CDD" id="cd18683">
    <property type="entry name" value="PIN_VapC-like"/>
    <property type="match status" value="1"/>
</dbReference>
<feature type="domain" description="PIN" evidence="5">
    <location>
        <begin position="4"/>
        <end position="122"/>
    </location>
</feature>
<organism evidence="6 7">
    <name type="scientific">Marihabitans asiaticum</name>
    <dbReference type="NCBI Taxonomy" id="415218"/>
    <lineage>
        <taxon>Bacteria</taxon>
        <taxon>Bacillati</taxon>
        <taxon>Actinomycetota</taxon>
        <taxon>Actinomycetes</taxon>
        <taxon>Micrococcales</taxon>
        <taxon>Intrasporangiaceae</taxon>
        <taxon>Marihabitans</taxon>
    </lineage>
</organism>
<dbReference type="Pfam" id="PF01850">
    <property type="entry name" value="PIN"/>
    <property type="match status" value="1"/>
</dbReference>
<proteinExistence type="predicted"/>
<dbReference type="Proteomes" id="UP000315628">
    <property type="component" value="Unassembled WGS sequence"/>
</dbReference>
<dbReference type="GO" id="GO:0016787">
    <property type="term" value="F:hydrolase activity"/>
    <property type="evidence" value="ECO:0007669"/>
    <property type="project" value="UniProtKB-KW"/>
</dbReference>
<keyword evidence="3" id="KW-0378">Hydrolase</keyword>
<evidence type="ECO:0000313" key="6">
    <source>
        <dbReference type="EMBL" id="TWD13244.1"/>
    </source>
</evidence>
<keyword evidence="4" id="KW-0460">Magnesium</keyword>
<keyword evidence="7" id="KW-1185">Reference proteome</keyword>
<dbReference type="Gene3D" id="3.40.50.1010">
    <property type="entry name" value="5'-nuclease"/>
    <property type="match status" value="1"/>
</dbReference>
<evidence type="ECO:0000256" key="1">
    <source>
        <dbReference type="ARBA" id="ARBA00022722"/>
    </source>
</evidence>
<dbReference type="RefSeq" id="WP_144858062.1">
    <property type="nucleotide sequence ID" value="NZ_BAAAYT010000002.1"/>
</dbReference>
<protein>
    <submittedName>
        <fullName evidence="6">Putative nucleic-acid-binding protein</fullName>
    </submittedName>
</protein>
<evidence type="ECO:0000256" key="4">
    <source>
        <dbReference type="ARBA" id="ARBA00022842"/>
    </source>
</evidence>